<dbReference type="STRING" id="926569.ANT_10510"/>
<dbReference type="Pfam" id="PF09527">
    <property type="entry name" value="ATPase_gene1"/>
    <property type="match status" value="1"/>
</dbReference>
<dbReference type="RefSeq" id="WP_013559475.1">
    <property type="nucleotide sequence ID" value="NC_014960.1"/>
</dbReference>
<gene>
    <name evidence="2" type="ordered locus">ANT_10510</name>
</gene>
<dbReference type="Proteomes" id="UP000008922">
    <property type="component" value="Chromosome"/>
</dbReference>
<keyword evidence="3" id="KW-1185">Reference proteome</keyword>
<feature type="transmembrane region" description="Helical" evidence="1">
    <location>
        <begin position="20"/>
        <end position="45"/>
    </location>
</feature>
<dbReference type="OrthoDB" id="166454at2"/>
<accession>E8N3S1</accession>
<organism evidence="2 3">
    <name type="scientific">Anaerolinea thermophila (strain DSM 14523 / JCM 11388 / NBRC 100420 / UNI-1)</name>
    <dbReference type="NCBI Taxonomy" id="926569"/>
    <lineage>
        <taxon>Bacteria</taxon>
        <taxon>Bacillati</taxon>
        <taxon>Chloroflexota</taxon>
        <taxon>Anaerolineae</taxon>
        <taxon>Anaerolineales</taxon>
        <taxon>Anaerolineaceae</taxon>
        <taxon>Anaerolinea</taxon>
    </lineage>
</organism>
<name>E8N3S1_ANATU</name>
<evidence type="ECO:0000256" key="1">
    <source>
        <dbReference type="SAM" id="Phobius"/>
    </source>
</evidence>
<feature type="transmembrane region" description="Helical" evidence="1">
    <location>
        <begin position="57"/>
        <end position="75"/>
    </location>
</feature>
<evidence type="ECO:0000313" key="3">
    <source>
        <dbReference type="Proteomes" id="UP000008922"/>
    </source>
</evidence>
<dbReference type="EMBL" id="AP012029">
    <property type="protein sequence ID" value="BAJ63085.1"/>
    <property type="molecule type" value="Genomic_DNA"/>
</dbReference>
<dbReference type="KEGG" id="atm:ANT_10510"/>
<evidence type="ECO:0008006" key="4">
    <source>
        <dbReference type="Google" id="ProtNLM"/>
    </source>
</evidence>
<keyword evidence="1" id="KW-0472">Membrane</keyword>
<dbReference type="InParanoid" id="E8N3S1"/>
<protein>
    <recommendedName>
        <fullName evidence="4">AtpZ/AtpI family protein</fullName>
    </recommendedName>
</protein>
<dbReference type="AlphaFoldDB" id="E8N3S1"/>
<sequence length="100" mass="10858">MSQTNAPKPDRSRYWLNLTLAGFAAQAGCVTLVIVLGAVLGGLWLDARFQTRPVMTLILVFASIPISLLVMFFIVRATTAKIKSNLKHQNGEEADIGKNG</sequence>
<evidence type="ECO:0000313" key="2">
    <source>
        <dbReference type="EMBL" id="BAJ63085.1"/>
    </source>
</evidence>
<reference evidence="2 3" key="1">
    <citation type="submission" date="2010-12" db="EMBL/GenBank/DDBJ databases">
        <title>Whole genome sequence of Anaerolinea thermophila UNI-1.</title>
        <authorList>
            <person name="Narita-Yamada S."/>
            <person name="Kishi E."/>
            <person name="Watanabe Y."/>
            <person name="Takasaki K."/>
            <person name="Ankai A."/>
            <person name="Oguchi A."/>
            <person name="Fukui S."/>
            <person name="Takahashi M."/>
            <person name="Yashiro I."/>
            <person name="Hosoyama A."/>
            <person name="Sekiguchi Y."/>
            <person name="Hanada S."/>
            <person name="Fujita N."/>
        </authorList>
    </citation>
    <scope>NUCLEOTIDE SEQUENCE [LARGE SCALE GENOMIC DNA]</scope>
    <source>
        <strain evidence="3">DSM 14523 / JCM 11388 / NBRC 100420 / UNI-1</strain>
    </source>
</reference>
<keyword evidence="1" id="KW-0812">Transmembrane</keyword>
<keyword evidence="1" id="KW-1133">Transmembrane helix</keyword>
<dbReference type="InterPro" id="IPR032820">
    <property type="entry name" value="ATPase_put"/>
</dbReference>
<dbReference type="HOGENOM" id="CLU_2299836_0_0_0"/>
<proteinExistence type="predicted"/>